<evidence type="ECO:0000313" key="1">
    <source>
        <dbReference type="EMBL" id="MQL92584.1"/>
    </source>
</evidence>
<dbReference type="AlphaFoldDB" id="A0A843VGW9"/>
<comment type="caution">
    <text evidence="1">The sequence shown here is derived from an EMBL/GenBank/DDBJ whole genome shotgun (WGS) entry which is preliminary data.</text>
</comment>
<sequence length="169" mass="17840">MQKAVIATHPCKDHDGIRQIVTESYEDRDGSFGQAAKMRQGSLSLSDRDRYLCRDGPENAAYWVVTFSVLNFPGCYKPSVWALPTCSSFHFAAAAPTIATTATPAITVAAAPTVAVVAAATPTTAPAIAATTTLPVVTADLALLGLGPVLRITLDLLVMTVSRQHGRSR</sequence>
<dbReference type="Proteomes" id="UP000652761">
    <property type="component" value="Unassembled WGS sequence"/>
</dbReference>
<name>A0A843VGW9_COLES</name>
<reference evidence="1" key="1">
    <citation type="submission" date="2017-07" db="EMBL/GenBank/DDBJ databases">
        <title>Taro Niue Genome Assembly and Annotation.</title>
        <authorList>
            <person name="Atibalentja N."/>
            <person name="Keating K."/>
            <person name="Fields C.J."/>
        </authorList>
    </citation>
    <scope>NUCLEOTIDE SEQUENCE</scope>
    <source>
        <strain evidence="1">Niue_2</strain>
        <tissue evidence="1">Leaf</tissue>
    </source>
</reference>
<keyword evidence="2" id="KW-1185">Reference proteome</keyword>
<gene>
    <name evidence="1" type="ORF">Taro_025208</name>
</gene>
<proteinExistence type="predicted"/>
<accession>A0A843VGW9</accession>
<organism evidence="1 2">
    <name type="scientific">Colocasia esculenta</name>
    <name type="common">Wild taro</name>
    <name type="synonym">Arum esculentum</name>
    <dbReference type="NCBI Taxonomy" id="4460"/>
    <lineage>
        <taxon>Eukaryota</taxon>
        <taxon>Viridiplantae</taxon>
        <taxon>Streptophyta</taxon>
        <taxon>Embryophyta</taxon>
        <taxon>Tracheophyta</taxon>
        <taxon>Spermatophyta</taxon>
        <taxon>Magnoliopsida</taxon>
        <taxon>Liliopsida</taxon>
        <taxon>Araceae</taxon>
        <taxon>Aroideae</taxon>
        <taxon>Colocasieae</taxon>
        <taxon>Colocasia</taxon>
    </lineage>
</organism>
<protein>
    <submittedName>
        <fullName evidence="1">Uncharacterized protein</fullName>
    </submittedName>
</protein>
<evidence type="ECO:0000313" key="2">
    <source>
        <dbReference type="Proteomes" id="UP000652761"/>
    </source>
</evidence>
<dbReference type="EMBL" id="NMUH01001461">
    <property type="protein sequence ID" value="MQL92584.1"/>
    <property type="molecule type" value="Genomic_DNA"/>
</dbReference>